<evidence type="ECO:0000256" key="6">
    <source>
        <dbReference type="ARBA" id="ARBA00022989"/>
    </source>
</evidence>
<accession>A0AA38RRD4</accession>
<dbReference type="GO" id="GO:0016020">
    <property type="term" value="C:membrane"/>
    <property type="evidence" value="ECO:0007669"/>
    <property type="project" value="UniProtKB-SubCell"/>
</dbReference>
<evidence type="ECO:0000256" key="5">
    <source>
        <dbReference type="ARBA" id="ARBA00022833"/>
    </source>
</evidence>
<sequence>MENQATEPPATPPPDSQALSSPAAPPAPAPSTGATDPSDPNLRSCFICLQTSAETPGATWVNACPCTLEAHEDCMLSWVAETEASRSTKGLRCPACNGRIRVIEPYDPFVRLRDRLHRRYSKASPWVLFSIVATSATAGSSYYGLMATTAFAGPTATTRWLGIARAVIERSVQGVRVPWWRWHAGWEVGFKFWLLHLIAPALMLNKALPSLGTLLAIPASFVYGATLVAKDDMPTWPPSPAWAMTLMPYVSMTYSSMYYQLFGPLEKRLNRALRTRTPAVEEAAVPAPGPGDEADEDDDGMFAAVIRMGNALLGLFGDNEIVIEAGVNGEGELDVDMQMREIGPEGGQVDAAGEAQPGPEAAAVQGEEHQEGNAEANAEDGAAPPPPDIALQPAAAEAAAPAQQQLEPAPAEDNRQTTTFSDLINGVVSALTFPWVSWGTGEILHRTLPRAWVTPPVQNGIRRPPTGLLQQRWGRSLAGACLFILLKDAVNLYTKYRRVEVRKHRHIKNVERRRDGKGRPAGVSGSPV</sequence>
<keyword evidence="6" id="KW-1133">Transmembrane helix</keyword>
<feature type="compositionally biased region" description="Low complexity" evidence="9">
    <location>
        <begin position="351"/>
        <end position="365"/>
    </location>
</feature>
<feature type="region of interest" description="Disordered" evidence="9">
    <location>
        <begin position="508"/>
        <end position="528"/>
    </location>
</feature>
<feature type="region of interest" description="Disordered" evidence="9">
    <location>
        <begin position="1"/>
        <end position="38"/>
    </location>
</feature>
<feature type="compositionally biased region" description="Basic and acidic residues" evidence="9">
    <location>
        <begin position="508"/>
        <end position="518"/>
    </location>
</feature>
<reference evidence="11" key="1">
    <citation type="submission" date="2022-07" db="EMBL/GenBank/DDBJ databases">
        <title>Fungi with potential for degradation of polypropylene.</title>
        <authorList>
            <person name="Gostincar C."/>
        </authorList>
    </citation>
    <scope>NUCLEOTIDE SEQUENCE</scope>
    <source>
        <strain evidence="11">EXF-13308</strain>
    </source>
</reference>
<evidence type="ECO:0000256" key="9">
    <source>
        <dbReference type="SAM" id="MobiDB-lite"/>
    </source>
</evidence>
<dbReference type="PROSITE" id="PS50089">
    <property type="entry name" value="ZF_RING_2"/>
    <property type="match status" value="1"/>
</dbReference>
<name>A0AA38RRD4_9PEZI</name>
<dbReference type="Gene3D" id="3.30.40.10">
    <property type="entry name" value="Zinc/RING finger domain, C3HC4 (zinc finger)"/>
    <property type="match status" value="1"/>
</dbReference>
<dbReference type="InterPro" id="IPR001841">
    <property type="entry name" value="Znf_RING"/>
</dbReference>
<keyword evidence="3" id="KW-0479">Metal-binding</keyword>
<keyword evidence="12" id="KW-1185">Reference proteome</keyword>
<evidence type="ECO:0000256" key="3">
    <source>
        <dbReference type="ARBA" id="ARBA00022723"/>
    </source>
</evidence>
<dbReference type="PANTHER" id="PTHR46283">
    <property type="entry name" value="E3 UBIQUITIN-PROTEIN LIGASE MARCH5"/>
    <property type="match status" value="1"/>
</dbReference>
<feature type="domain" description="RING-type" evidence="10">
    <location>
        <begin position="45"/>
        <end position="97"/>
    </location>
</feature>
<comment type="subcellular location">
    <subcellularLocation>
        <location evidence="1">Membrane</location>
        <topology evidence="1">Multi-pass membrane protein</topology>
    </subcellularLocation>
</comment>
<feature type="compositionally biased region" description="Low complexity" evidence="9">
    <location>
        <begin position="373"/>
        <end position="382"/>
    </location>
</feature>
<keyword evidence="5" id="KW-0862">Zinc</keyword>
<evidence type="ECO:0000256" key="8">
    <source>
        <dbReference type="PROSITE-ProRule" id="PRU00175"/>
    </source>
</evidence>
<feature type="region of interest" description="Disordered" evidence="9">
    <location>
        <begin position="344"/>
        <end position="415"/>
    </location>
</feature>
<proteinExistence type="predicted"/>
<dbReference type="SMART" id="SM00744">
    <property type="entry name" value="RINGv"/>
    <property type="match status" value="1"/>
</dbReference>
<dbReference type="GO" id="GO:0008270">
    <property type="term" value="F:zinc ion binding"/>
    <property type="evidence" value="ECO:0007669"/>
    <property type="project" value="UniProtKB-KW"/>
</dbReference>
<dbReference type="InterPro" id="IPR013083">
    <property type="entry name" value="Znf_RING/FYVE/PHD"/>
</dbReference>
<comment type="caution">
    <text evidence="11">The sequence shown here is derived from an EMBL/GenBank/DDBJ whole genome shotgun (WGS) entry which is preliminary data.</text>
</comment>
<keyword evidence="7" id="KW-0472">Membrane</keyword>
<dbReference type="AlphaFoldDB" id="A0AA38RRD4"/>
<evidence type="ECO:0000256" key="7">
    <source>
        <dbReference type="ARBA" id="ARBA00023136"/>
    </source>
</evidence>
<evidence type="ECO:0000256" key="1">
    <source>
        <dbReference type="ARBA" id="ARBA00004141"/>
    </source>
</evidence>
<keyword evidence="2" id="KW-0812">Transmembrane</keyword>
<gene>
    <name evidence="11" type="ORF">NKR23_g4656</name>
</gene>
<protein>
    <submittedName>
        <fullName evidence="11">E3 ubiquitin-protein ligase MARCH5</fullName>
    </submittedName>
</protein>
<evidence type="ECO:0000313" key="11">
    <source>
        <dbReference type="EMBL" id="KAJ9149100.1"/>
    </source>
</evidence>
<keyword evidence="4 8" id="KW-0863">Zinc-finger</keyword>
<evidence type="ECO:0000313" key="12">
    <source>
        <dbReference type="Proteomes" id="UP001174694"/>
    </source>
</evidence>
<evidence type="ECO:0000256" key="4">
    <source>
        <dbReference type="ARBA" id="ARBA00022771"/>
    </source>
</evidence>
<dbReference type="InterPro" id="IPR011016">
    <property type="entry name" value="Znf_RING-CH"/>
</dbReference>
<dbReference type="Proteomes" id="UP001174694">
    <property type="component" value="Unassembled WGS sequence"/>
</dbReference>
<evidence type="ECO:0000259" key="10">
    <source>
        <dbReference type="PROSITE" id="PS50089"/>
    </source>
</evidence>
<evidence type="ECO:0000256" key="2">
    <source>
        <dbReference type="ARBA" id="ARBA00022692"/>
    </source>
</evidence>
<organism evidence="11 12">
    <name type="scientific">Pleurostoma richardsiae</name>
    <dbReference type="NCBI Taxonomy" id="41990"/>
    <lineage>
        <taxon>Eukaryota</taxon>
        <taxon>Fungi</taxon>
        <taxon>Dikarya</taxon>
        <taxon>Ascomycota</taxon>
        <taxon>Pezizomycotina</taxon>
        <taxon>Sordariomycetes</taxon>
        <taxon>Sordariomycetidae</taxon>
        <taxon>Calosphaeriales</taxon>
        <taxon>Pleurostomataceae</taxon>
        <taxon>Pleurostoma</taxon>
    </lineage>
</organism>
<dbReference type="EMBL" id="JANBVO010000011">
    <property type="protein sequence ID" value="KAJ9149100.1"/>
    <property type="molecule type" value="Genomic_DNA"/>
</dbReference>
<feature type="compositionally biased region" description="Low complexity" evidence="9">
    <location>
        <begin position="390"/>
        <end position="411"/>
    </location>
</feature>